<comment type="similarity">
    <text evidence="1">Belongs to the RutC family.</text>
</comment>
<dbReference type="FunFam" id="3.30.1330.40:FF:000001">
    <property type="entry name" value="L-PSP family endoribonuclease"/>
    <property type="match status" value="1"/>
</dbReference>
<dbReference type="PANTHER" id="PTHR11803">
    <property type="entry name" value="2-IMINOBUTANOATE/2-IMINOPROPANOATE DEAMINASE RIDA"/>
    <property type="match status" value="1"/>
</dbReference>
<dbReference type="SUPFAM" id="SSF55298">
    <property type="entry name" value="YjgF-like"/>
    <property type="match status" value="1"/>
</dbReference>
<proteinExistence type="inferred from homology"/>
<dbReference type="InterPro" id="IPR006175">
    <property type="entry name" value="YjgF/YER057c/UK114"/>
</dbReference>
<dbReference type="EMBL" id="LUEZ02000158">
    <property type="protein sequence ID" value="RDB15527.1"/>
    <property type="molecule type" value="Genomic_DNA"/>
</dbReference>
<dbReference type="STRING" id="39966.A0A369J4G4"/>
<dbReference type="InterPro" id="IPR035959">
    <property type="entry name" value="RutC-like_sf"/>
</dbReference>
<dbReference type="GO" id="GO:0019239">
    <property type="term" value="F:deaminase activity"/>
    <property type="evidence" value="ECO:0007669"/>
    <property type="project" value="TreeGrafter"/>
</dbReference>
<dbReference type="Pfam" id="PF01042">
    <property type="entry name" value="Ribonuc_L-PSP"/>
    <property type="match status" value="1"/>
</dbReference>
<evidence type="ECO:0000256" key="1">
    <source>
        <dbReference type="ARBA" id="ARBA00010552"/>
    </source>
</evidence>
<dbReference type="NCBIfam" id="TIGR00004">
    <property type="entry name" value="Rid family detoxifying hydrolase"/>
    <property type="match status" value="1"/>
</dbReference>
<dbReference type="InParanoid" id="A0A369J4G4"/>
<evidence type="ECO:0000313" key="4">
    <source>
        <dbReference type="Proteomes" id="UP000076154"/>
    </source>
</evidence>
<dbReference type="Proteomes" id="UP000076154">
    <property type="component" value="Unassembled WGS sequence"/>
</dbReference>
<dbReference type="Gene3D" id="3.30.1330.40">
    <property type="entry name" value="RutC-like"/>
    <property type="match status" value="1"/>
</dbReference>
<evidence type="ECO:0008006" key="5">
    <source>
        <dbReference type="Google" id="ProtNLM"/>
    </source>
</evidence>
<organism evidence="3 4">
    <name type="scientific">Hypsizygus marmoreus</name>
    <name type="common">White beech mushroom</name>
    <name type="synonym">Agaricus marmoreus</name>
    <dbReference type="NCBI Taxonomy" id="39966"/>
    <lineage>
        <taxon>Eukaryota</taxon>
        <taxon>Fungi</taxon>
        <taxon>Dikarya</taxon>
        <taxon>Basidiomycota</taxon>
        <taxon>Agaricomycotina</taxon>
        <taxon>Agaricomycetes</taxon>
        <taxon>Agaricomycetidae</taxon>
        <taxon>Agaricales</taxon>
        <taxon>Tricholomatineae</taxon>
        <taxon>Lyophyllaceae</taxon>
        <taxon>Hypsizygus</taxon>
    </lineage>
</organism>
<comment type="caution">
    <text evidence="3">The sequence shown here is derived from an EMBL/GenBank/DDBJ whole genome shotgun (WGS) entry which is preliminary data.</text>
</comment>
<sequence length="160" mass="16881">MRFFMLTLAASLIASIVAAPTPSTCPTSIVSTDESLELIRTRRGASTTSPFSQGIVSGDHLYVSGMLPISPDTGKIVGEGDFATQTRAVLNNVQAVIEAAGSNLGKVVKVNAYLTDLKNFDTFNKVYAEVFGNHKPARSALNVPSILLGAGIEIEAVVRL</sequence>
<keyword evidence="4" id="KW-1185">Reference proteome</keyword>
<dbReference type="GO" id="GO:0005829">
    <property type="term" value="C:cytosol"/>
    <property type="evidence" value="ECO:0007669"/>
    <property type="project" value="TreeGrafter"/>
</dbReference>
<feature type="signal peptide" evidence="2">
    <location>
        <begin position="1"/>
        <end position="18"/>
    </location>
</feature>
<dbReference type="AlphaFoldDB" id="A0A369J4G4"/>
<reference evidence="3" key="1">
    <citation type="submission" date="2018-04" db="EMBL/GenBank/DDBJ databases">
        <title>Whole genome sequencing of Hypsizygus marmoreus.</title>
        <authorList>
            <person name="Choi I.-G."/>
            <person name="Min B."/>
            <person name="Kim J.-G."/>
            <person name="Kim S."/>
            <person name="Oh Y.-L."/>
            <person name="Kong W.-S."/>
            <person name="Park H."/>
            <person name="Jeong J."/>
            <person name="Song E.-S."/>
        </authorList>
    </citation>
    <scope>NUCLEOTIDE SEQUENCE [LARGE SCALE GENOMIC DNA]</scope>
    <source>
        <strain evidence="3">51987-8</strain>
    </source>
</reference>
<evidence type="ECO:0000313" key="3">
    <source>
        <dbReference type="EMBL" id="RDB15527.1"/>
    </source>
</evidence>
<protein>
    <recommendedName>
        <fullName evidence="5">2-iminobutanoate/2-iminopropanoate deaminase</fullName>
    </recommendedName>
</protein>
<evidence type="ECO:0000256" key="2">
    <source>
        <dbReference type="SAM" id="SignalP"/>
    </source>
</evidence>
<dbReference type="PANTHER" id="PTHR11803:SF58">
    <property type="entry name" value="PROTEIN HMF1-RELATED"/>
    <property type="match status" value="1"/>
</dbReference>
<keyword evidence="2" id="KW-0732">Signal</keyword>
<dbReference type="OrthoDB" id="309640at2759"/>
<name>A0A369J4G4_HYPMA</name>
<dbReference type="CDD" id="cd00448">
    <property type="entry name" value="YjgF_YER057c_UK114_family"/>
    <property type="match status" value="1"/>
</dbReference>
<gene>
    <name evidence="3" type="ORF">Hypma_004263</name>
</gene>
<feature type="chain" id="PRO_5016588225" description="2-iminobutanoate/2-iminopropanoate deaminase" evidence="2">
    <location>
        <begin position="19"/>
        <end position="160"/>
    </location>
</feature>
<dbReference type="InterPro" id="IPR006056">
    <property type="entry name" value="RidA"/>
</dbReference>
<accession>A0A369J4G4</accession>